<keyword evidence="2" id="KW-1185">Reference proteome</keyword>
<protein>
    <submittedName>
        <fullName evidence="1">Uncharacterized protein</fullName>
    </submittedName>
</protein>
<proteinExistence type="predicted"/>
<reference evidence="2" key="1">
    <citation type="journal article" date="2019" name="Int. J. Syst. Evol. Microbiol.">
        <title>The Global Catalogue of Microorganisms (GCM) 10K type strain sequencing project: providing services to taxonomists for standard genome sequencing and annotation.</title>
        <authorList>
            <consortium name="The Broad Institute Genomics Platform"/>
            <consortium name="The Broad Institute Genome Sequencing Center for Infectious Disease"/>
            <person name="Wu L."/>
            <person name="Ma J."/>
        </authorList>
    </citation>
    <scope>NUCLEOTIDE SEQUENCE [LARGE SCALE GENOMIC DNA]</scope>
    <source>
        <strain evidence="2">JCM 4505</strain>
    </source>
</reference>
<accession>A0ABP3EYU4</accession>
<organism evidence="1 2">
    <name type="scientific">Streptomyces polychromogenes</name>
    <dbReference type="NCBI Taxonomy" id="67342"/>
    <lineage>
        <taxon>Bacteria</taxon>
        <taxon>Bacillati</taxon>
        <taxon>Actinomycetota</taxon>
        <taxon>Actinomycetes</taxon>
        <taxon>Kitasatosporales</taxon>
        <taxon>Streptomycetaceae</taxon>
        <taxon>Streptomyces</taxon>
    </lineage>
</organism>
<dbReference type="RefSeq" id="WP_344155750.1">
    <property type="nucleotide sequence ID" value="NZ_BAAABV010000014.1"/>
</dbReference>
<dbReference type="InterPro" id="IPR017642">
    <property type="entry name" value="DNA_S_mod_DndB"/>
</dbReference>
<gene>
    <name evidence="1" type="ORF">GCM10010302_19710</name>
</gene>
<dbReference type="Proteomes" id="UP001501867">
    <property type="component" value="Unassembled WGS sequence"/>
</dbReference>
<sequence>MNTTATDPEYVDQVDLTRGRPVRIQQVTSQRYLAIMPWGQLFGIVPDPRQAEVPRALQYLSTAQREQAELRNEIQRTIQGTKKKANAKDYARYIAAGLRGDRGERWATPPFALWLPGDMDIVRFKSPFGDDLLAYMPFDATGILVDAETQHLAHILLQEDPGAYGLVKPQVTTRLVSVEIYHRIGLRDARQIFHDRNLLGVIPNKNVALAADSSNLATDITFGLLEQVVIPESAAGRDVPLERLVSTRPRQLKATDPEWMTLSSLRAFVVTALFGRPGFDKTSGPLSELPAGCTMEVAQSAIAEAAALLFRTFAKHFDERADTVIAAPAMLAALGAVVHRSMPWAGEPRRSIDQLLALLSDISWERDPKLWDGSVGKATTSARTGAPMLSLAGGIKDSGSKTAAALEDPASPRYRQVRGYLGAVGQ</sequence>
<evidence type="ECO:0000313" key="2">
    <source>
        <dbReference type="Proteomes" id="UP001501867"/>
    </source>
</evidence>
<comment type="caution">
    <text evidence="1">The sequence shown here is derived from an EMBL/GenBank/DDBJ whole genome shotgun (WGS) entry which is preliminary data.</text>
</comment>
<dbReference type="EMBL" id="BAAABV010000014">
    <property type="protein sequence ID" value="GAA0281933.1"/>
    <property type="molecule type" value="Genomic_DNA"/>
</dbReference>
<dbReference type="Pfam" id="PF14072">
    <property type="entry name" value="DndB"/>
    <property type="match status" value="1"/>
</dbReference>
<name>A0ABP3EYU4_9ACTN</name>
<evidence type="ECO:0000313" key="1">
    <source>
        <dbReference type="EMBL" id="GAA0281933.1"/>
    </source>
</evidence>